<dbReference type="Gene3D" id="3.40.630.30">
    <property type="match status" value="1"/>
</dbReference>
<feature type="domain" description="N-acetyltransferase" evidence="3">
    <location>
        <begin position="1"/>
        <end position="142"/>
    </location>
</feature>
<accession>A0ABR8S6R0</accession>
<evidence type="ECO:0000313" key="5">
    <source>
        <dbReference type="Proteomes" id="UP000634919"/>
    </source>
</evidence>
<dbReference type="NCBIfam" id="NF007853">
    <property type="entry name" value="PRK10562.1"/>
    <property type="match status" value="1"/>
</dbReference>
<dbReference type="InterPro" id="IPR016181">
    <property type="entry name" value="Acyl_CoA_acyltransferase"/>
</dbReference>
<evidence type="ECO:0000256" key="2">
    <source>
        <dbReference type="ARBA" id="ARBA00023315"/>
    </source>
</evidence>
<sequence length="143" mass="15863">MIRNFSQTDIDMLLDVWLSASIKAHDFVASEFWDSQLKSMRNTYIPASEVYVYEKGQTVIGFYALVGDTLAAIFVAPDLQGAGVGKCLIAHAKSIRHTLSLSVYKANLASVAFYQSQGFEITGEGLDEATGQDEYTMRWTPNH</sequence>
<keyword evidence="1 4" id="KW-0808">Transferase</keyword>
<dbReference type="EMBL" id="JACSQK010000001">
    <property type="protein sequence ID" value="MBD7959130.1"/>
    <property type="molecule type" value="Genomic_DNA"/>
</dbReference>
<dbReference type="Pfam" id="PF13508">
    <property type="entry name" value="Acetyltransf_7"/>
    <property type="match status" value="1"/>
</dbReference>
<dbReference type="RefSeq" id="WP_191721542.1">
    <property type="nucleotide sequence ID" value="NZ_JACSQK010000001.1"/>
</dbReference>
<dbReference type="EC" id="2.3.1.-" evidence="4"/>
<keyword evidence="5" id="KW-1185">Reference proteome</keyword>
<dbReference type="CDD" id="cd04301">
    <property type="entry name" value="NAT_SF"/>
    <property type="match status" value="1"/>
</dbReference>
<dbReference type="PANTHER" id="PTHR43800">
    <property type="entry name" value="PEPTIDYL-LYSINE N-ACETYLTRANSFERASE YJAB"/>
    <property type="match status" value="1"/>
</dbReference>
<dbReference type="PANTHER" id="PTHR43800:SF1">
    <property type="entry name" value="PEPTIDYL-LYSINE N-ACETYLTRANSFERASE YJAB"/>
    <property type="match status" value="1"/>
</dbReference>
<evidence type="ECO:0000256" key="1">
    <source>
        <dbReference type="ARBA" id="ARBA00022679"/>
    </source>
</evidence>
<gene>
    <name evidence="4" type="ORF">H9646_01415</name>
</gene>
<keyword evidence="2 4" id="KW-0012">Acyltransferase</keyword>
<protein>
    <submittedName>
        <fullName evidence="4">N-acetyltransferase</fullName>
        <ecNumber evidence="4">2.3.1.-</ecNumber>
    </submittedName>
</protein>
<evidence type="ECO:0000313" key="4">
    <source>
        <dbReference type="EMBL" id="MBD7959130.1"/>
    </source>
</evidence>
<comment type="caution">
    <text evidence="4">The sequence shown here is derived from an EMBL/GenBank/DDBJ whole genome shotgun (WGS) entry which is preliminary data.</text>
</comment>
<dbReference type="InterPro" id="IPR000182">
    <property type="entry name" value="GNAT_dom"/>
</dbReference>
<dbReference type="Proteomes" id="UP000634919">
    <property type="component" value="Unassembled WGS sequence"/>
</dbReference>
<organism evidence="4 5">
    <name type="scientific">Comamonas avium</name>
    <dbReference type="NCBI Taxonomy" id="2762231"/>
    <lineage>
        <taxon>Bacteria</taxon>
        <taxon>Pseudomonadati</taxon>
        <taxon>Pseudomonadota</taxon>
        <taxon>Betaproteobacteria</taxon>
        <taxon>Burkholderiales</taxon>
        <taxon>Comamonadaceae</taxon>
        <taxon>Comamonas</taxon>
    </lineage>
</organism>
<reference evidence="4 5" key="1">
    <citation type="submission" date="2020-08" db="EMBL/GenBank/DDBJ databases">
        <title>A Genomic Blueprint of the Chicken Gut Microbiome.</title>
        <authorList>
            <person name="Gilroy R."/>
            <person name="Ravi A."/>
            <person name="Getino M."/>
            <person name="Pursley I."/>
            <person name="Horton D.L."/>
            <person name="Alikhan N.-F."/>
            <person name="Baker D."/>
            <person name="Gharbi K."/>
            <person name="Hall N."/>
            <person name="Watson M."/>
            <person name="Adriaenssens E.M."/>
            <person name="Foster-Nyarko E."/>
            <person name="Jarju S."/>
            <person name="Secka A."/>
            <person name="Antonio M."/>
            <person name="Oren A."/>
            <person name="Chaudhuri R."/>
            <person name="La Ragione R.M."/>
            <person name="Hildebrand F."/>
            <person name="Pallen M.J."/>
        </authorList>
    </citation>
    <scope>NUCLEOTIDE SEQUENCE [LARGE SCALE GENOMIC DNA]</scope>
    <source>
        <strain evidence="4 5">Sa2CVA6</strain>
    </source>
</reference>
<evidence type="ECO:0000259" key="3">
    <source>
        <dbReference type="PROSITE" id="PS51186"/>
    </source>
</evidence>
<dbReference type="SUPFAM" id="SSF55729">
    <property type="entry name" value="Acyl-CoA N-acyltransferases (Nat)"/>
    <property type="match status" value="1"/>
</dbReference>
<name>A0ABR8S6R0_9BURK</name>
<proteinExistence type="predicted"/>
<dbReference type="GO" id="GO:0016746">
    <property type="term" value="F:acyltransferase activity"/>
    <property type="evidence" value="ECO:0007669"/>
    <property type="project" value="UniProtKB-KW"/>
</dbReference>
<dbReference type="PROSITE" id="PS51186">
    <property type="entry name" value="GNAT"/>
    <property type="match status" value="1"/>
</dbReference>